<dbReference type="Gene3D" id="3.40.50.150">
    <property type="entry name" value="Vaccinia Virus protein VP39"/>
    <property type="match status" value="1"/>
</dbReference>
<protein>
    <submittedName>
        <fullName evidence="1">Methyltransferase domain-containing protein</fullName>
    </submittedName>
</protein>
<proteinExistence type="predicted"/>
<evidence type="ECO:0000313" key="1">
    <source>
        <dbReference type="EMBL" id="USI72365.1"/>
    </source>
</evidence>
<keyword evidence="2" id="KW-1185">Reference proteome</keyword>
<name>A0ABY4X6Y2_9SPHN</name>
<keyword evidence="1" id="KW-0489">Methyltransferase</keyword>
<accession>A0ABY4X6Y2</accession>
<dbReference type="InterPro" id="IPR029063">
    <property type="entry name" value="SAM-dependent_MTases_sf"/>
</dbReference>
<dbReference type="GO" id="GO:0008168">
    <property type="term" value="F:methyltransferase activity"/>
    <property type="evidence" value="ECO:0007669"/>
    <property type="project" value="UniProtKB-KW"/>
</dbReference>
<dbReference type="RefSeq" id="WP_252166174.1">
    <property type="nucleotide sequence ID" value="NZ_CP084930.1"/>
</dbReference>
<evidence type="ECO:0000313" key="2">
    <source>
        <dbReference type="Proteomes" id="UP001056937"/>
    </source>
</evidence>
<organism evidence="1 2">
    <name type="scientific">Sphingomonas morindae</name>
    <dbReference type="NCBI Taxonomy" id="1541170"/>
    <lineage>
        <taxon>Bacteria</taxon>
        <taxon>Pseudomonadati</taxon>
        <taxon>Pseudomonadota</taxon>
        <taxon>Alphaproteobacteria</taxon>
        <taxon>Sphingomonadales</taxon>
        <taxon>Sphingomonadaceae</taxon>
        <taxon>Sphingomonas</taxon>
    </lineage>
</organism>
<keyword evidence="1" id="KW-0808">Transferase</keyword>
<dbReference type="GO" id="GO:0032259">
    <property type="term" value="P:methylation"/>
    <property type="evidence" value="ECO:0007669"/>
    <property type="project" value="UniProtKB-KW"/>
</dbReference>
<gene>
    <name evidence="1" type="ORF">LHA26_13845</name>
</gene>
<dbReference type="SUPFAM" id="SSF53335">
    <property type="entry name" value="S-adenosyl-L-methionine-dependent methyltransferases"/>
    <property type="match status" value="1"/>
</dbReference>
<reference evidence="1" key="1">
    <citation type="journal article" date="2022" name="Toxins">
        <title>Genomic Analysis of Sphingopyxis sp. USTB-05 for Biodegrading Cyanobacterial Hepatotoxins.</title>
        <authorList>
            <person name="Liu C."/>
            <person name="Xu Q."/>
            <person name="Zhao Z."/>
            <person name="Zhang H."/>
            <person name="Liu X."/>
            <person name="Yin C."/>
            <person name="Liu Y."/>
            <person name="Yan H."/>
        </authorList>
    </citation>
    <scope>NUCLEOTIDE SEQUENCE</scope>
    <source>
        <strain evidence="1">NBD5</strain>
    </source>
</reference>
<sequence length="447" mass="48926">MNDLVAGGAAIAQGLELDPFGFVPSYASRIIGLGGHEASQEPAYAFHTPYIYCSPGEVTFRFKFSGLHASLGNLTIRINGIAPTSGGVARTIKLTAKPLRDLAHLDGEMSISIKAKSGVLYAAVGLIHGVTDAAAERLTVTIDRPSDGREFDEELELARKTVFGQTAAREVAHLISPLPATIADPVSQMCTASQFDEPTYDFWVEAMRAPKTRHRKQWEFVYILQALERYGVLQPGARGLGFGVGEEPIPAVLASRGCELVATDLSEEDERAAGWRGTGQHAASLEKLLRPDICPNELVLERVSHRAVDMNQIPADLRDFDFCWSSCALEHLGSIDHGLRFIHNSLQTLKIGGVAVHTTELNLSSNSDTLEEGGTVLFRRKDFERLCLDLVSLGHEVAQIKFDQGEQPLDRHVDMPPYRHDEHLKLALSNYVTTSFGVIIRRGSSAF</sequence>
<dbReference type="EMBL" id="CP084930">
    <property type="protein sequence ID" value="USI72365.1"/>
    <property type="molecule type" value="Genomic_DNA"/>
</dbReference>
<dbReference type="Proteomes" id="UP001056937">
    <property type="component" value="Chromosome 1"/>
</dbReference>